<feature type="region of interest" description="Disordered" evidence="9">
    <location>
        <begin position="341"/>
        <end position="360"/>
    </location>
</feature>
<evidence type="ECO:0000256" key="4">
    <source>
        <dbReference type="ARBA" id="ARBA00023155"/>
    </source>
</evidence>
<keyword evidence="4 8" id="KW-0371">Homeobox</keyword>
<comment type="similarity">
    <text evidence="7">Belongs to the TALE/TGIF homeobox family.</text>
</comment>
<dbReference type="Gene3D" id="1.10.10.60">
    <property type="entry name" value="Homeodomain-like"/>
    <property type="match status" value="1"/>
</dbReference>
<evidence type="ECO:0000313" key="13">
    <source>
        <dbReference type="EMBL" id="KMY93236.1"/>
    </source>
</evidence>
<dbReference type="SUPFAM" id="SSF46689">
    <property type="entry name" value="Homeodomain-like"/>
    <property type="match status" value="1"/>
</dbReference>
<protein>
    <submittedName>
        <fullName evidence="11">Uncharacterized protein, isoform C</fullName>
    </submittedName>
    <submittedName>
        <fullName evidence="12">Uncharacterized protein, isoform E</fullName>
    </submittedName>
    <submittedName>
        <fullName evidence="13">Uncharacterized protein, isoform F</fullName>
    </submittedName>
</protein>
<reference evidence="13" key="2">
    <citation type="submission" date="2014-06" db="EMBL/GenBank/DDBJ databases">
        <authorList>
            <person name="Hu T."/>
            <person name="Eisen M.B."/>
            <person name="Thornton K.R."/>
            <person name="Andolfatto P."/>
        </authorList>
    </citation>
    <scope>NUCLEOTIDE SEQUENCE</scope>
    <source>
        <strain evidence="13">W501</strain>
    </source>
</reference>
<dbReference type="FunFam" id="1.10.10.60:FF:000059">
    <property type="entry name" value="TGFB-induced factor homeobox 1"/>
    <property type="match status" value="1"/>
</dbReference>
<evidence type="ECO:0000256" key="2">
    <source>
        <dbReference type="ARBA" id="ARBA00023015"/>
    </source>
</evidence>
<dbReference type="SMART" id="SM00389">
    <property type="entry name" value="HOX"/>
    <property type="match status" value="1"/>
</dbReference>
<evidence type="ECO:0000256" key="7">
    <source>
        <dbReference type="ARBA" id="ARBA00038021"/>
    </source>
</evidence>
<evidence type="ECO:0000313" key="11">
    <source>
        <dbReference type="EMBL" id="KMY93233.1"/>
    </source>
</evidence>
<feature type="DNA-binding region" description="Homeobox" evidence="8">
    <location>
        <begin position="91"/>
        <end position="153"/>
    </location>
</feature>
<dbReference type="InterPro" id="IPR050224">
    <property type="entry name" value="TALE_homeobox"/>
</dbReference>
<dbReference type="KEGG" id="dsi:Dsimw501_GD25834"/>
<dbReference type="InterPro" id="IPR009057">
    <property type="entry name" value="Homeodomain-like_sf"/>
</dbReference>
<evidence type="ECO:0000256" key="1">
    <source>
        <dbReference type="ARBA" id="ARBA00004123"/>
    </source>
</evidence>
<dbReference type="GO" id="GO:0009887">
    <property type="term" value="P:animal organ morphogenesis"/>
    <property type="evidence" value="ECO:0007669"/>
    <property type="project" value="UniProtKB-ARBA"/>
</dbReference>
<dbReference type="GO" id="GO:0005634">
    <property type="term" value="C:nucleus"/>
    <property type="evidence" value="ECO:0007669"/>
    <property type="project" value="UniProtKB-SubCell"/>
</dbReference>
<evidence type="ECO:0000256" key="3">
    <source>
        <dbReference type="ARBA" id="ARBA00023125"/>
    </source>
</evidence>
<dbReference type="GO" id="GO:0048646">
    <property type="term" value="P:anatomical structure formation involved in morphogenesis"/>
    <property type="evidence" value="ECO:0007669"/>
    <property type="project" value="UniProtKB-ARBA"/>
</dbReference>
<dbReference type="GO" id="GO:0001654">
    <property type="term" value="P:eye development"/>
    <property type="evidence" value="ECO:0007669"/>
    <property type="project" value="UniProtKB-ARBA"/>
</dbReference>
<evidence type="ECO:0000259" key="10">
    <source>
        <dbReference type="PROSITE" id="PS50071"/>
    </source>
</evidence>
<gene>
    <name evidence="13" type="primary">Dsim\GD25834</name>
    <name evidence="13" type="ORF">Dsimw501_GD25834</name>
</gene>
<feature type="region of interest" description="Disordered" evidence="9">
    <location>
        <begin position="415"/>
        <end position="437"/>
    </location>
</feature>
<dbReference type="EMBL" id="CM002911">
    <property type="protein sequence ID" value="KMY93233.1"/>
    <property type="molecule type" value="Genomic_DNA"/>
</dbReference>
<keyword evidence="3 8" id="KW-0238">DNA-binding</keyword>
<dbReference type="InterPro" id="IPR001356">
    <property type="entry name" value="HD"/>
</dbReference>
<organism evidence="13">
    <name type="scientific">Drosophila simulans</name>
    <name type="common">Fruit fly</name>
    <dbReference type="NCBI Taxonomy" id="7240"/>
    <lineage>
        <taxon>Eukaryota</taxon>
        <taxon>Metazoa</taxon>
        <taxon>Ecdysozoa</taxon>
        <taxon>Arthropoda</taxon>
        <taxon>Hexapoda</taxon>
        <taxon>Insecta</taxon>
        <taxon>Pterygota</taxon>
        <taxon>Neoptera</taxon>
        <taxon>Endopterygota</taxon>
        <taxon>Diptera</taxon>
        <taxon>Brachycera</taxon>
        <taxon>Muscomorpha</taxon>
        <taxon>Ephydroidea</taxon>
        <taxon>Drosophilidae</taxon>
        <taxon>Drosophila</taxon>
        <taxon>Sophophora</taxon>
    </lineage>
</organism>
<dbReference type="EMBL" id="CM002911">
    <property type="protein sequence ID" value="KMY93236.1"/>
    <property type="molecule type" value="Genomic_DNA"/>
</dbReference>
<dbReference type="PROSITE" id="PS50071">
    <property type="entry name" value="HOMEOBOX_2"/>
    <property type="match status" value="1"/>
</dbReference>
<dbReference type="Proteomes" id="UP000035880">
    <property type="component" value="Chromosome 2R"/>
</dbReference>
<dbReference type="Bgee" id="FBgn0197114">
    <property type="expression patterns" value="Expressed in male reproductive system and 3 other cell types or tissues"/>
</dbReference>
<keyword evidence="5" id="KW-0804">Transcription</keyword>
<keyword evidence="2" id="KW-0805">Transcription regulation</keyword>
<keyword evidence="6 8" id="KW-0539">Nucleus</keyword>
<dbReference type="OrthoDB" id="10056939at2759"/>
<evidence type="ECO:0000313" key="12">
    <source>
        <dbReference type="EMBL" id="KMY93235.1"/>
    </source>
</evidence>
<dbReference type="PANTHER" id="PTHR11850">
    <property type="entry name" value="HOMEOBOX PROTEIN TRANSCRIPTION FACTORS"/>
    <property type="match status" value="1"/>
</dbReference>
<dbReference type="AlphaFoldDB" id="A0A0J9RB34"/>
<name>A0A0J9RB34_DROSI</name>
<proteinExistence type="inferred from homology"/>
<dbReference type="GO" id="GO:0006355">
    <property type="term" value="P:regulation of DNA-templated transcription"/>
    <property type="evidence" value="ECO:0007669"/>
    <property type="project" value="InterPro"/>
</dbReference>
<comment type="subcellular location">
    <subcellularLocation>
        <location evidence="1 8">Nucleus</location>
    </subcellularLocation>
</comment>
<reference evidence="13" key="1">
    <citation type="journal article" date="2013" name="Genome Res.">
        <title>A second-generation assembly of the Drosophila simulans genome provides new insights into patterns of lineage-specific divergence.</title>
        <authorList>
            <person name="Hu T.T."/>
            <person name="Eisen M.B."/>
            <person name="Thornton K.R."/>
            <person name="Andolfatto P."/>
        </authorList>
    </citation>
    <scope>NUCLEOTIDE SEQUENCE [LARGE SCALE GENOMIC DNA]</scope>
    <source>
        <strain evidence="13">W501</strain>
    </source>
</reference>
<evidence type="ECO:0000256" key="8">
    <source>
        <dbReference type="PROSITE-ProRule" id="PRU00108"/>
    </source>
</evidence>
<evidence type="ECO:0000256" key="6">
    <source>
        <dbReference type="ARBA" id="ARBA00023242"/>
    </source>
</evidence>
<dbReference type="GO" id="GO:0000987">
    <property type="term" value="F:cis-regulatory region sequence-specific DNA binding"/>
    <property type="evidence" value="ECO:0007669"/>
    <property type="project" value="UniProtKB-ARBA"/>
</dbReference>
<dbReference type="CDD" id="cd00086">
    <property type="entry name" value="homeodomain"/>
    <property type="match status" value="1"/>
</dbReference>
<accession>A0A0J9RB34</accession>
<feature type="domain" description="Homeobox" evidence="10">
    <location>
        <begin position="89"/>
        <end position="152"/>
    </location>
</feature>
<reference evidence="13" key="3">
    <citation type="submission" date="2015-04" db="EMBL/GenBank/DDBJ databases">
        <authorList>
            <consortium name="FlyBase"/>
        </authorList>
    </citation>
    <scope>NUCLEOTIDE SEQUENCE</scope>
    <source>
        <strain evidence="13">W501</strain>
    </source>
</reference>
<dbReference type="InterPro" id="IPR008422">
    <property type="entry name" value="KN_HD"/>
</dbReference>
<evidence type="ECO:0000256" key="9">
    <source>
        <dbReference type="SAM" id="MobiDB-lite"/>
    </source>
</evidence>
<dbReference type="Pfam" id="PF05920">
    <property type="entry name" value="Homeobox_KN"/>
    <property type="match status" value="1"/>
</dbReference>
<evidence type="ECO:0000256" key="5">
    <source>
        <dbReference type="ARBA" id="ARBA00023163"/>
    </source>
</evidence>
<sequence>MISPEQEEVNMVLDRHVRQNIQDMMHEAQVQASLLENDGRVRFHLDSSLDQDSLQAVVGQDQSTEQGANQVQNYRDMMVDSEHHIDINGSLRKRRGNLPKSSVKILKRWLYEHRYNAYPSDAEKFTLSQEANLTVLQVCNWFINARRRILPEMIRREGNDPMHFTISRRGKKVTPNCSGSCALTGPNPAHGGPTSEVVVGATEEGDGVGEIQEGIANVLTNFEQYVQGPNGQMVKMEPEYEDSVIYSWQQAIANNPMGFQSLHSSLQATMIDKIQNYQMRKAAAMGGSAGSGGVGGSNSSSNSATSILPYSLFGQLPPEFDDEEKPRPPKRVRTRTIAAKNPRENAKQAKPKTGNKQESMYCHKDSYGGIVGTPRSEGEESAQGYESCGPNSEEEVRFETSHDWQSVIKTVFGTEEVSTSAGNNPGTSGSKESGQNTVFWNRNQQTAKRDENQHLTDYESEMNKIQASEIQTIDSTSSNQQDIGDNLQADEVFTGAEAEAGQSQLSAISQGISAEVRGKYKCLYYLVETAMAVRQNDDVQDDDFVYMGD</sequence>
<feature type="compositionally biased region" description="Polar residues" evidence="9">
    <location>
        <begin position="416"/>
        <end position="437"/>
    </location>
</feature>
<dbReference type="EMBL" id="CM002911">
    <property type="protein sequence ID" value="KMY93235.1"/>
    <property type="molecule type" value="Genomic_DNA"/>
</dbReference>
<feature type="region of interest" description="Disordered" evidence="9">
    <location>
        <begin position="370"/>
        <end position="393"/>
    </location>
</feature>